<dbReference type="PANTHER" id="PTHR43685">
    <property type="entry name" value="GLYCOSYLTRANSFERASE"/>
    <property type="match status" value="1"/>
</dbReference>
<accession>A0A563U0F4</accession>
<evidence type="ECO:0000256" key="1">
    <source>
        <dbReference type="ARBA" id="ARBA00022679"/>
    </source>
</evidence>
<keyword evidence="1 4" id="KW-0808">Transferase</keyword>
<dbReference type="InterPro" id="IPR050834">
    <property type="entry name" value="Glycosyltransf_2"/>
</dbReference>
<reference evidence="4 5" key="1">
    <citation type="submission" date="2019-07" db="EMBL/GenBank/DDBJ databases">
        <authorList>
            <person name="Kim J."/>
        </authorList>
    </citation>
    <scope>NUCLEOTIDE SEQUENCE [LARGE SCALE GENOMIC DNA]</scope>
    <source>
        <strain evidence="4 5">MJ1a</strain>
    </source>
</reference>
<dbReference type="Pfam" id="PF02709">
    <property type="entry name" value="Glyco_transf_7C"/>
    <property type="match status" value="1"/>
</dbReference>
<proteinExistence type="predicted"/>
<sequence length="263" mass="30620">MNSFTVGVLVSTYNWPGALELVFLSLLKQTVMPDEILIADDGSGKETIELIERYKEKFKIPVKHAWHEDNGFRKSIVLNKAVKLSNADYIIEIDGDIVLDRRFIADHISQAQTGYFVQGSRAMINEVKTNQMIREKDVNLNSLSRGLYTRFNAYRVPALAKFYNNKPLDPMNVKGCNLAFWRQDYIKVNGYYNDFKGWGWEDYEFAARLINLGVHKKRIKMVAICYHLFHKQTSRANYYPNEVIYRRTVDEKLVYCDDGYAQV</sequence>
<dbReference type="CDD" id="cd06420">
    <property type="entry name" value="GT2_Chondriotin_Pol_N"/>
    <property type="match status" value="1"/>
</dbReference>
<evidence type="ECO:0000313" key="4">
    <source>
        <dbReference type="EMBL" id="TWR23929.1"/>
    </source>
</evidence>
<evidence type="ECO:0000259" key="2">
    <source>
        <dbReference type="Pfam" id="PF00535"/>
    </source>
</evidence>
<organism evidence="4 5">
    <name type="scientific">Mucilaginibacter achroorhodeus</name>
    <dbReference type="NCBI Taxonomy" id="2599294"/>
    <lineage>
        <taxon>Bacteria</taxon>
        <taxon>Pseudomonadati</taxon>
        <taxon>Bacteroidota</taxon>
        <taxon>Sphingobacteriia</taxon>
        <taxon>Sphingobacteriales</taxon>
        <taxon>Sphingobacteriaceae</taxon>
        <taxon>Mucilaginibacter</taxon>
    </lineage>
</organism>
<keyword evidence="5" id="KW-1185">Reference proteome</keyword>
<dbReference type="RefSeq" id="WP_146273285.1">
    <property type="nucleotide sequence ID" value="NZ_VOEI01000008.1"/>
</dbReference>
<feature type="domain" description="Galactosyltransferase C-terminal" evidence="3">
    <location>
        <begin position="173"/>
        <end position="231"/>
    </location>
</feature>
<dbReference type="EMBL" id="VOEI01000008">
    <property type="protein sequence ID" value="TWR23929.1"/>
    <property type="molecule type" value="Genomic_DNA"/>
</dbReference>
<dbReference type="PANTHER" id="PTHR43685:SF3">
    <property type="entry name" value="SLR2126 PROTEIN"/>
    <property type="match status" value="1"/>
</dbReference>
<name>A0A563U0F4_9SPHI</name>
<dbReference type="AlphaFoldDB" id="A0A563U0F4"/>
<evidence type="ECO:0000259" key="3">
    <source>
        <dbReference type="Pfam" id="PF02709"/>
    </source>
</evidence>
<dbReference type="Pfam" id="PF00535">
    <property type="entry name" value="Glycos_transf_2"/>
    <property type="match status" value="1"/>
</dbReference>
<gene>
    <name evidence="4" type="ORF">FPZ42_18145</name>
</gene>
<protein>
    <submittedName>
        <fullName evidence="4">Glycosyltransferase</fullName>
    </submittedName>
</protein>
<dbReference type="InterPro" id="IPR029044">
    <property type="entry name" value="Nucleotide-diphossugar_trans"/>
</dbReference>
<dbReference type="InterPro" id="IPR027791">
    <property type="entry name" value="Galactosyl_T_C"/>
</dbReference>
<feature type="domain" description="Glycosyltransferase 2-like" evidence="2">
    <location>
        <begin position="8"/>
        <end position="137"/>
    </location>
</feature>
<dbReference type="GO" id="GO:0016740">
    <property type="term" value="F:transferase activity"/>
    <property type="evidence" value="ECO:0007669"/>
    <property type="project" value="UniProtKB-KW"/>
</dbReference>
<dbReference type="Proteomes" id="UP000318010">
    <property type="component" value="Unassembled WGS sequence"/>
</dbReference>
<dbReference type="InterPro" id="IPR001173">
    <property type="entry name" value="Glyco_trans_2-like"/>
</dbReference>
<evidence type="ECO:0000313" key="5">
    <source>
        <dbReference type="Proteomes" id="UP000318010"/>
    </source>
</evidence>
<dbReference type="Gene3D" id="3.90.550.10">
    <property type="entry name" value="Spore Coat Polysaccharide Biosynthesis Protein SpsA, Chain A"/>
    <property type="match status" value="1"/>
</dbReference>
<comment type="caution">
    <text evidence="4">The sequence shown here is derived from an EMBL/GenBank/DDBJ whole genome shotgun (WGS) entry which is preliminary data.</text>
</comment>
<dbReference type="SUPFAM" id="SSF53448">
    <property type="entry name" value="Nucleotide-diphospho-sugar transferases"/>
    <property type="match status" value="1"/>
</dbReference>
<dbReference type="OrthoDB" id="9801954at2"/>